<sequence>MRLPIEQVAHALDTFGGVHAREWLHQDAMVAFSLPFRWTKFRTAAESINFNGMGRTNQSNYG</sequence>
<dbReference type="AlphaFoldDB" id="A0A0B7JWX4"/>
<protein>
    <submittedName>
        <fullName evidence="1">Uncharacterized protein</fullName>
    </submittedName>
</protein>
<accession>A0A0B7JWX4</accession>
<evidence type="ECO:0000313" key="1">
    <source>
        <dbReference type="EMBL" id="CEO49504.1"/>
    </source>
</evidence>
<organism evidence="1">
    <name type="scientific">Bionectria ochroleuca</name>
    <name type="common">Gliocladium roseum</name>
    <dbReference type="NCBI Taxonomy" id="29856"/>
    <lineage>
        <taxon>Eukaryota</taxon>
        <taxon>Fungi</taxon>
        <taxon>Dikarya</taxon>
        <taxon>Ascomycota</taxon>
        <taxon>Pezizomycotina</taxon>
        <taxon>Sordariomycetes</taxon>
        <taxon>Hypocreomycetidae</taxon>
        <taxon>Hypocreales</taxon>
        <taxon>Bionectriaceae</taxon>
        <taxon>Clonostachys</taxon>
    </lineage>
</organism>
<reference evidence="1" key="1">
    <citation type="submission" date="2015-01" db="EMBL/GenBank/DDBJ databases">
        <authorList>
            <person name="Durling Mikael"/>
        </authorList>
    </citation>
    <scope>NUCLEOTIDE SEQUENCE</scope>
</reference>
<dbReference type="EMBL" id="CDPU01000014">
    <property type="protein sequence ID" value="CEO49504.1"/>
    <property type="molecule type" value="Genomic_DNA"/>
</dbReference>
<gene>
    <name evidence="1" type="ORF">BN869_000005561_1</name>
</gene>
<name>A0A0B7JWX4_BIOOC</name>
<proteinExistence type="predicted"/>